<name>A0AAU7KWS7_9GAMM</name>
<sequence>MSLSDPQVPPWYKQFWPWFLIALLLSSVTFSMVYLAFSIRYFDGSVPDDYYKEGLAINVQLEKQQRAEALGLAAELRIDATTGDVVVTLDGDERPERLDLALKFPTDGARDRALVLTHTREGHYVGTLERNLRYRWYLQLQPHAEGASGQQPEWRLTGEAEFPRETSVRLTPGL</sequence>
<keyword evidence="1" id="KW-1133">Transmembrane helix</keyword>
<gene>
    <name evidence="2" type="ORF">NFG57_03440</name>
</gene>
<dbReference type="AlphaFoldDB" id="A0AAU7KWS7"/>
<reference evidence="2" key="1">
    <citation type="submission" date="2022-06" db="EMBL/GenBank/DDBJ databases">
        <title>A novel DMS-producing enzyme.</title>
        <authorList>
            <person name="Zhang Y."/>
        </authorList>
    </citation>
    <scope>NUCLEOTIDE SEQUENCE</scope>
    <source>
        <strain evidence="2">H10-59</strain>
    </source>
</reference>
<feature type="transmembrane region" description="Helical" evidence="1">
    <location>
        <begin position="15"/>
        <end position="37"/>
    </location>
</feature>
<dbReference type="Pfam" id="PF05751">
    <property type="entry name" value="FixH"/>
    <property type="match status" value="1"/>
</dbReference>
<dbReference type="RefSeq" id="WP_124802786.1">
    <property type="nucleotide sequence ID" value="NZ_CP098828.1"/>
</dbReference>
<evidence type="ECO:0000256" key="1">
    <source>
        <dbReference type="SAM" id="Phobius"/>
    </source>
</evidence>
<keyword evidence="1" id="KW-0812">Transmembrane</keyword>
<organism evidence="2">
    <name type="scientific">Halomonas sp. H10-59</name>
    <dbReference type="NCBI Taxonomy" id="2950874"/>
    <lineage>
        <taxon>Bacteria</taxon>
        <taxon>Pseudomonadati</taxon>
        <taxon>Pseudomonadota</taxon>
        <taxon>Gammaproteobacteria</taxon>
        <taxon>Oceanospirillales</taxon>
        <taxon>Halomonadaceae</taxon>
        <taxon>Halomonas</taxon>
    </lineage>
</organism>
<proteinExistence type="predicted"/>
<protein>
    <submittedName>
        <fullName evidence="2">FixH family protein</fullName>
    </submittedName>
</protein>
<evidence type="ECO:0000313" key="2">
    <source>
        <dbReference type="EMBL" id="XBO75849.1"/>
    </source>
</evidence>
<keyword evidence="1" id="KW-0472">Membrane</keyword>
<dbReference type="EMBL" id="CP098828">
    <property type="protein sequence ID" value="XBO75849.1"/>
    <property type="molecule type" value="Genomic_DNA"/>
</dbReference>
<dbReference type="InterPro" id="IPR008620">
    <property type="entry name" value="FixH"/>
</dbReference>
<accession>A0AAU7KWS7</accession>